<proteinExistence type="predicted"/>
<accession>A0ACB6ZIY1</accession>
<evidence type="ECO:0000313" key="2">
    <source>
        <dbReference type="Proteomes" id="UP000886501"/>
    </source>
</evidence>
<dbReference type="Proteomes" id="UP000886501">
    <property type="component" value="Unassembled WGS sequence"/>
</dbReference>
<reference evidence="1" key="1">
    <citation type="submission" date="2019-10" db="EMBL/GenBank/DDBJ databases">
        <authorList>
            <consortium name="DOE Joint Genome Institute"/>
            <person name="Kuo A."/>
            <person name="Miyauchi S."/>
            <person name="Kiss E."/>
            <person name="Drula E."/>
            <person name="Kohler A."/>
            <person name="Sanchez-Garcia M."/>
            <person name="Andreopoulos B."/>
            <person name="Barry K.W."/>
            <person name="Bonito G."/>
            <person name="Buee M."/>
            <person name="Carver A."/>
            <person name="Chen C."/>
            <person name="Cichocki N."/>
            <person name="Clum A."/>
            <person name="Culley D."/>
            <person name="Crous P.W."/>
            <person name="Fauchery L."/>
            <person name="Girlanda M."/>
            <person name="Hayes R."/>
            <person name="Keri Z."/>
            <person name="Labutti K."/>
            <person name="Lipzen A."/>
            <person name="Lombard V."/>
            <person name="Magnuson J."/>
            <person name="Maillard F."/>
            <person name="Morin E."/>
            <person name="Murat C."/>
            <person name="Nolan M."/>
            <person name="Ohm R."/>
            <person name="Pangilinan J."/>
            <person name="Pereira M."/>
            <person name="Perotto S."/>
            <person name="Peter M."/>
            <person name="Riley R."/>
            <person name="Sitrit Y."/>
            <person name="Stielow B."/>
            <person name="Szollosi G."/>
            <person name="Zifcakova L."/>
            <person name="Stursova M."/>
            <person name="Spatafora J.W."/>
            <person name="Tedersoo L."/>
            <person name="Vaario L.-M."/>
            <person name="Yamada A."/>
            <person name="Yan M."/>
            <person name="Wang P."/>
            <person name="Xu J."/>
            <person name="Bruns T."/>
            <person name="Baldrian P."/>
            <person name="Vilgalys R."/>
            <person name="Henrissat B."/>
            <person name="Grigoriev I.V."/>
            <person name="Hibbett D."/>
            <person name="Nagy L.G."/>
            <person name="Martin F.M."/>
        </authorList>
    </citation>
    <scope>NUCLEOTIDE SEQUENCE</scope>
    <source>
        <strain evidence="1">P2</strain>
    </source>
</reference>
<keyword evidence="2" id="KW-1185">Reference proteome</keyword>
<protein>
    <submittedName>
        <fullName evidence="1">Uncharacterized protein</fullName>
    </submittedName>
</protein>
<reference evidence="1" key="2">
    <citation type="journal article" date="2020" name="Nat. Commun.">
        <title>Large-scale genome sequencing of mycorrhizal fungi provides insights into the early evolution of symbiotic traits.</title>
        <authorList>
            <person name="Miyauchi S."/>
            <person name="Kiss E."/>
            <person name="Kuo A."/>
            <person name="Drula E."/>
            <person name="Kohler A."/>
            <person name="Sanchez-Garcia M."/>
            <person name="Morin E."/>
            <person name="Andreopoulos B."/>
            <person name="Barry K.W."/>
            <person name="Bonito G."/>
            <person name="Buee M."/>
            <person name="Carver A."/>
            <person name="Chen C."/>
            <person name="Cichocki N."/>
            <person name="Clum A."/>
            <person name="Culley D."/>
            <person name="Crous P.W."/>
            <person name="Fauchery L."/>
            <person name="Girlanda M."/>
            <person name="Hayes R.D."/>
            <person name="Keri Z."/>
            <person name="LaButti K."/>
            <person name="Lipzen A."/>
            <person name="Lombard V."/>
            <person name="Magnuson J."/>
            <person name="Maillard F."/>
            <person name="Murat C."/>
            <person name="Nolan M."/>
            <person name="Ohm R.A."/>
            <person name="Pangilinan J."/>
            <person name="Pereira M.F."/>
            <person name="Perotto S."/>
            <person name="Peter M."/>
            <person name="Pfister S."/>
            <person name="Riley R."/>
            <person name="Sitrit Y."/>
            <person name="Stielow J.B."/>
            <person name="Szollosi G."/>
            <person name="Zifcakova L."/>
            <person name="Stursova M."/>
            <person name="Spatafora J.W."/>
            <person name="Tedersoo L."/>
            <person name="Vaario L.M."/>
            <person name="Yamada A."/>
            <person name="Yan M."/>
            <person name="Wang P."/>
            <person name="Xu J."/>
            <person name="Bruns T."/>
            <person name="Baldrian P."/>
            <person name="Vilgalys R."/>
            <person name="Dunand C."/>
            <person name="Henrissat B."/>
            <person name="Grigoriev I.V."/>
            <person name="Hibbett D."/>
            <person name="Nagy L.G."/>
            <person name="Martin F.M."/>
        </authorList>
    </citation>
    <scope>NUCLEOTIDE SEQUENCE</scope>
    <source>
        <strain evidence="1">P2</strain>
    </source>
</reference>
<gene>
    <name evidence="1" type="ORF">BDM02DRAFT_1850844</name>
</gene>
<sequence length="213" mass="24346">MKLREHCKDVEQKILDLRHQLNRFKQNLPMTTIDGDPEETGRRKELTRYVGRPVASLALLNDFHSTLGEIEKRSQVLLAKYAVAWSTDRDEDFEEVAGLVKRLREAVSHYQVSGCRIIAPSAVDMEEQVSQQRTIYDKITNLTVRFPDLPKPTDLIVDSPVKLSFDAILELHEVVRCNEYITVQADTGTEIPYGEEQARFDYGANRRTVLKGG</sequence>
<evidence type="ECO:0000313" key="1">
    <source>
        <dbReference type="EMBL" id="KAF9649413.1"/>
    </source>
</evidence>
<name>A0ACB6ZIY1_THEGA</name>
<organism evidence="1 2">
    <name type="scientific">Thelephora ganbajun</name>
    <name type="common">Ganba fungus</name>
    <dbReference type="NCBI Taxonomy" id="370292"/>
    <lineage>
        <taxon>Eukaryota</taxon>
        <taxon>Fungi</taxon>
        <taxon>Dikarya</taxon>
        <taxon>Basidiomycota</taxon>
        <taxon>Agaricomycotina</taxon>
        <taxon>Agaricomycetes</taxon>
        <taxon>Thelephorales</taxon>
        <taxon>Thelephoraceae</taxon>
        <taxon>Thelephora</taxon>
    </lineage>
</organism>
<comment type="caution">
    <text evidence="1">The sequence shown here is derived from an EMBL/GenBank/DDBJ whole genome shotgun (WGS) entry which is preliminary data.</text>
</comment>
<dbReference type="EMBL" id="MU117998">
    <property type="protein sequence ID" value="KAF9649413.1"/>
    <property type="molecule type" value="Genomic_DNA"/>
</dbReference>